<name>A0A068NV59_FIMGI</name>
<dbReference type="HOGENOM" id="CLU_101283_0_0_0"/>
<dbReference type="InterPro" id="IPR034660">
    <property type="entry name" value="DinB/YfiT-like"/>
</dbReference>
<feature type="binding site" evidence="3">
    <location>
        <position position="50"/>
    </location>
    <ligand>
        <name>a divalent metal cation</name>
        <dbReference type="ChEBI" id="CHEBI:60240"/>
    </ligand>
</feature>
<dbReference type="InterPro" id="IPR007837">
    <property type="entry name" value="DinB"/>
</dbReference>
<dbReference type="Pfam" id="PF05163">
    <property type="entry name" value="DinB"/>
    <property type="match status" value="1"/>
</dbReference>
<keyword evidence="5" id="KW-1185">Reference proteome</keyword>
<organism evidence="4 5">
    <name type="scientific">Fimbriimonas ginsengisoli Gsoil 348</name>
    <dbReference type="NCBI Taxonomy" id="661478"/>
    <lineage>
        <taxon>Bacteria</taxon>
        <taxon>Bacillati</taxon>
        <taxon>Armatimonadota</taxon>
        <taxon>Fimbriimonadia</taxon>
        <taxon>Fimbriimonadales</taxon>
        <taxon>Fimbriimonadaceae</taxon>
        <taxon>Fimbriimonas</taxon>
    </lineage>
</organism>
<evidence type="ECO:0000256" key="1">
    <source>
        <dbReference type="ARBA" id="ARBA00008635"/>
    </source>
</evidence>
<dbReference type="eggNOG" id="COG2318">
    <property type="taxonomic scope" value="Bacteria"/>
</dbReference>
<dbReference type="PANTHER" id="PTHR37302:SF3">
    <property type="entry name" value="DAMAGE-INDUCIBLE PROTEIN DINB"/>
    <property type="match status" value="1"/>
</dbReference>
<dbReference type="EMBL" id="CP007139">
    <property type="protein sequence ID" value="AIE87336.1"/>
    <property type="molecule type" value="Genomic_DNA"/>
</dbReference>
<protein>
    <submittedName>
        <fullName evidence="4">Putative DNA polymerase, DinB family</fullName>
    </submittedName>
</protein>
<dbReference type="KEGG" id="fgi:OP10G_3968"/>
<accession>A0A068NV59</accession>
<dbReference type="STRING" id="661478.OP10G_3968"/>
<dbReference type="PANTHER" id="PTHR37302">
    <property type="entry name" value="SLR1116 PROTEIN"/>
    <property type="match status" value="1"/>
</dbReference>
<keyword evidence="2 3" id="KW-0479">Metal-binding</keyword>
<sequence>MGAELPILDLLRYDQWATDQMFASVSALTEAQFTHEFAGELSSVRQQCIHMLGASDRYRARIMGEPVPDVVPDSFSTPAEAASYASEVSARYRQMVPTLTPERLAEEIRNDTRRGLFILTVEQTLLQVINHGTFHRGQIACLLKLHGVEPIDSDYILWVNAASPSEP</sequence>
<dbReference type="AlphaFoldDB" id="A0A068NV59"/>
<reference evidence="4 5" key="1">
    <citation type="journal article" date="2014" name="PLoS ONE">
        <title>The first complete genome sequence of the class fimbriimonadia in the phylum armatimonadetes.</title>
        <authorList>
            <person name="Hu Z.Y."/>
            <person name="Wang Y.Z."/>
            <person name="Im W.T."/>
            <person name="Wang S.Y."/>
            <person name="Zhao G.P."/>
            <person name="Zheng H.J."/>
            <person name="Quan Z.X."/>
        </authorList>
    </citation>
    <scope>NUCLEOTIDE SEQUENCE [LARGE SCALE GENOMIC DNA]</scope>
    <source>
        <strain evidence="4">Gsoil 348</strain>
    </source>
</reference>
<feature type="binding site" evidence="3">
    <location>
        <position position="131"/>
    </location>
    <ligand>
        <name>a divalent metal cation</name>
        <dbReference type="ChEBI" id="CHEBI:60240"/>
    </ligand>
</feature>
<evidence type="ECO:0000313" key="4">
    <source>
        <dbReference type="EMBL" id="AIE87336.1"/>
    </source>
</evidence>
<feature type="binding site" evidence="3">
    <location>
        <position position="135"/>
    </location>
    <ligand>
        <name>a divalent metal cation</name>
        <dbReference type="ChEBI" id="CHEBI:60240"/>
    </ligand>
</feature>
<dbReference type="GO" id="GO:0046872">
    <property type="term" value="F:metal ion binding"/>
    <property type="evidence" value="ECO:0007669"/>
    <property type="project" value="UniProtKB-KW"/>
</dbReference>
<comment type="similarity">
    <text evidence="1">Belongs to the DinB family.</text>
</comment>
<proteinExistence type="inferred from homology"/>
<evidence type="ECO:0000256" key="3">
    <source>
        <dbReference type="PIRSR" id="PIRSR607837-1"/>
    </source>
</evidence>
<dbReference type="SUPFAM" id="SSF109854">
    <property type="entry name" value="DinB/YfiT-like putative metalloenzymes"/>
    <property type="match status" value="1"/>
</dbReference>
<evidence type="ECO:0000256" key="2">
    <source>
        <dbReference type="ARBA" id="ARBA00022723"/>
    </source>
</evidence>
<dbReference type="RefSeq" id="WP_025228758.1">
    <property type="nucleotide sequence ID" value="NZ_CP007139.1"/>
</dbReference>
<dbReference type="OrthoDB" id="9811413at2"/>
<dbReference type="Gene3D" id="1.20.120.450">
    <property type="entry name" value="dinb family like domain"/>
    <property type="match status" value="1"/>
</dbReference>
<gene>
    <name evidence="4" type="ORF">OP10G_3968</name>
</gene>
<dbReference type="Proteomes" id="UP000027982">
    <property type="component" value="Chromosome"/>
</dbReference>
<evidence type="ECO:0000313" key="5">
    <source>
        <dbReference type="Proteomes" id="UP000027982"/>
    </source>
</evidence>